<protein>
    <submittedName>
        <fullName evidence="2">Protein priA</fullName>
    </submittedName>
</protein>
<gene>
    <name evidence="2" type="primary">priA_4</name>
    <name evidence="2" type="ORF">A0H81_11609</name>
</gene>
<dbReference type="OrthoDB" id="439917at2759"/>
<proteinExistence type="predicted"/>
<evidence type="ECO:0000313" key="3">
    <source>
        <dbReference type="Proteomes" id="UP000092993"/>
    </source>
</evidence>
<organism evidence="2 3">
    <name type="scientific">Grifola frondosa</name>
    <name type="common">Maitake</name>
    <name type="synonym">Polyporus frondosus</name>
    <dbReference type="NCBI Taxonomy" id="5627"/>
    <lineage>
        <taxon>Eukaryota</taxon>
        <taxon>Fungi</taxon>
        <taxon>Dikarya</taxon>
        <taxon>Basidiomycota</taxon>
        <taxon>Agaricomycotina</taxon>
        <taxon>Agaricomycetes</taxon>
        <taxon>Polyporales</taxon>
        <taxon>Grifolaceae</taxon>
        <taxon>Grifola</taxon>
    </lineage>
</organism>
<name>A0A1C7LV74_GRIFR</name>
<dbReference type="Proteomes" id="UP000092993">
    <property type="component" value="Unassembled WGS sequence"/>
</dbReference>
<dbReference type="EMBL" id="LUGG01000020">
    <property type="protein sequence ID" value="OBZ68560.1"/>
    <property type="molecule type" value="Genomic_DNA"/>
</dbReference>
<dbReference type="PANTHER" id="PTHR35192">
    <property type="entry name" value="PROTEIN, PUTATIVE-RELATED"/>
    <property type="match status" value="1"/>
</dbReference>
<feature type="domain" description="Protein CPL1-like" evidence="1">
    <location>
        <begin position="181"/>
        <end position="244"/>
    </location>
</feature>
<keyword evidence="3" id="KW-1185">Reference proteome</keyword>
<dbReference type="InterPro" id="IPR038955">
    <property type="entry name" value="PriA/CPL1_fungi"/>
</dbReference>
<dbReference type="AlphaFoldDB" id="A0A1C7LV74"/>
<comment type="caution">
    <text evidence="2">The sequence shown here is derived from an EMBL/GenBank/DDBJ whole genome shotgun (WGS) entry which is preliminary data.</text>
</comment>
<reference evidence="2 3" key="1">
    <citation type="submission" date="2016-03" db="EMBL/GenBank/DDBJ databases">
        <title>Whole genome sequencing of Grifola frondosa 9006-11.</title>
        <authorList>
            <person name="Min B."/>
            <person name="Park H."/>
            <person name="Kim J.-G."/>
            <person name="Cho H."/>
            <person name="Oh Y.-L."/>
            <person name="Kong W.-S."/>
            <person name="Choi I.-G."/>
        </authorList>
    </citation>
    <scope>NUCLEOTIDE SEQUENCE [LARGE SCALE GENOMIC DNA]</scope>
    <source>
        <strain evidence="2 3">9006-11</strain>
    </source>
</reference>
<dbReference type="Pfam" id="PF21671">
    <property type="entry name" value="CPL1-like"/>
    <property type="match status" value="1"/>
</dbReference>
<dbReference type="PANTHER" id="PTHR35192:SF2">
    <property type="entry name" value="APPLE DOMAIN-CONTAINING PROTEIN"/>
    <property type="match status" value="1"/>
</dbReference>
<evidence type="ECO:0000313" key="2">
    <source>
        <dbReference type="EMBL" id="OBZ68560.1"/>
    </source>
</evidence>
<sequence>MQLDKKEHFSRGTSDVCADVDAELVIPGLLGTPPFPIGILDLCLCLSGIPALMATNPLVITATALDGQTAIKAVLTDMVNSAKDHETCSYPDNADASCIKGNPCGFSCTNGFTPQPASKPTDCVCNAPNKVCNGVCGNFKSCPSGKLKRREVDLHKRATCAKGLTACGVYGWTSARSTEVWECIDTTSDLESCGGCAIPLGSAPAQGIDCTAIPGVADVSCNAGSCLVNRCLPGYLLSSDGTFCLRAHAMMQAEGDLPAAAYGLEHVPLKA</sequence>
<dbReference type="InterPro" id="IPR048661">
    <property type="entry name" value="CPL1-like"/>
</dbReference>
<evidence type="ECO:0000259" key="1">
    <source>
        <dbReference type="Pfam" id="PF21671"/>
    </source>
</evidence>
<dbReference type="STRING" id="5627.A0A1C7LV74"/>
<dbReference type="OMA" id="AWECIDT"/>
<accession>A0A1C7LV74</accession>